<feature type="transmembrane region" description="Helical" evidence="12">
    <location>
        <begin position="215"/>
        <end position="236"/>
    </location>
</feature>
<keyword evidence="6 12" id="KW-0812">Transmembrane</keyword>
<evidence type="ECO:0000256" key="7">
    <source>
        <dbReference type="ARBA" id="ARBA00022723"/>
    </source>
</evidence>
<comment type="similarity">
    <text evidence="2 12">Belongs to the cytochrome ubiquinol oxidase subunit 1 family.</text>
</comment>
<evidence type="ECO:0000256" key="11">
    <source>
        <dbReference type="ARBA" id="ARBA00023136"/>
    </source>
</evidence>
<dbReference type="GO" id="GO:0005886">
    <property type="term" value="C:plasma membrane"/>
    <property type="evidence" value="ECO:0007669"/>
    <property type="project" value="UniProtKB-SubCell"/>
</dbReference>
<dbReference type="GO" id="GO:0046872">
    <property type="term" value="F:metal ion binding"/>
    <property type="evidence" value="ECO:0007669"/>
    <property type="project" value="UniProtKB-UniRule"/>
</dbReference>
<dbReference type="EMBL" id="AP022345">
    <property type="protein sequence ID" value="BBU67758.1"/>
    <property type="molecule type" value="Genomic_DNA"/>
</dbReference>
<gene>
    <name evidence="13" type="ORF">ICHIAU1_00410</name>
</gene>
<feature type="transmembrane region" description="Helical" evidence="12">
    <location>
        <begin position="50"/>
        <end position="71"/>
    </location>
</feature>
<evidence type="ECO:0000256" key="1">
    <source>
        <dbReference type="ARBA" id="ARBA00004651"/>
    </source>
</evidence>
<evidence type="ECO:0000256" key="2">
    <source>
        <dbReference type="ARBA" id="ARBA00009819"/>
    </source>
</evidence>
<keyword evidence="5 12" id="KW-0349">Heme</keyword>
<evidence type="ECO:0000256" key="5">
    <source>
        <dbReference type="ARBA" id="ARBA00022617"/>
    </source>
</evidence>
<dbReference type="PANTHER" id="PTHR30365:SF14">
    <property type="entry name" value="CYTOCHROME BD MENAQUINOL OXIDASE SUBUNIT I-RELATED"/>
    <property type="match status" value="1"/>
</dbReference>
<evidence type="ECO:0000256" key="12">
    <source>
        <dbReference type="PIRNR" id="PIRNR006446"/>
    </source>
</evidence>
<sequence length="442" mass="48921">MDISRIQFAFVVTFHIIFPSFTIGLAAWLAVLEWRHQATGNPVYRKLFDFWVKIFGVSFGMGVVSGIVMAFQFGTNWSVLSERTGPIQGPLLGYESFTAFILEATFLGVVLLGRHKVSPRAFLASCVLVALGTTLSSFWIMANNSWMQVPVGYAIDASGRIVPNDWQAIIGGHVFLTRWIHMLLAAYLTTATVVAATGAWYTLKGIHKTTARAMLIWGMGLMAVFTPIQMGFGHLAGEIIRTHQPGKFAAVEGRWESGPRAPLVVVAWPDNKAEKNSFEITIPVLGSIVDSGNPDSYQRGIKDVPADERAPFLVPFYGFRIMVGLSVLMLFIGWYGSWHNYRKSIEGSRWFLGLTAIAFPMGWIAVLAGWYTAEVGRQPWVVTGLLRTSDAVTPSLTLNHALTSLTLYVVVYLVIYSFGLRYIWNLFKKGPANDAPNVPEVV</sequence>
<dbReference type="Pfam" id="PF01654">
    <property type="entry name" value="Cyt_bd_oxida_I"/>
    <property type="match status" value="1"/>
</dbReference>
<reference evidence="14" key="1">
    <citation type="submission" date="2020-01" db="EMBL/GenBank/DDBJ databases">
        <title>Phosphoaccumulans saitamaens gen. nov., sp. nov., a polyphosphate accumulating bacterium isolated from surface river water.</title>
        <authorList>
            <person name="Watanabe K."/>
            <person name="Suda W."/>
        </authorList>
    </citation>
    <scope>NUCLEOTIDE SEQUENCE [LARGE SCALE GENOMIC DNA]</scope>
    <source>
        <strain evidence="14">ICHIAU1</strain>
    </source>
</reference>
<accession>A0A679IBX1</accession>
<name>A0A679IBX1_9RHOO</name>
<keyword evidence="3 12" id="KW-0813">Transport</keyword>
<evidence type="ECO:0000256" key="8">
    <source>
        <dbReference type="ARBA" id="ARBA00022982"/>
    </source>
</evidence>
<keyword evidence="9 12" id="KW-1133">Transmembrane helix</keyword>
<keyword evidence="4 12" id="KW-1003">Cell membrane</keyword>
<dbReference type="GO" id="GO:0070069">
    <property type="term" value="C:cytochrome complex"/>
    <property type="evidence" value="ECO:0007669"/>
    <property type="project" value="UniProtKB-UniRule"/>
</dbReference>
<keyword evidence="7 12" id="KW-0479">Metal-binding</keyword>
<dbReference type="GO" id="GO:0016682">
    <property type="term" value="F:oxidoreductase activity, acting on diphenols and related substances as donors, oxygen as acceptor"/>
    <property type="evidence" value="ECO:0007669"/>
    <property type="project" value="TreeGrafter"/>
</dbReference>
<feature type="transmembrane region" description="Helical" evidence="12">
    <location>
        <begin position="317"/>
        <end position="338"/>
    </location>
</feature>
<comment type="subcellular location">
    <subcellularLocation>
        <location evidence="12">Cell inner membrane</location>
    </subcellularLocation>
    <subcellularLocation>
        <location evidence="1">Cell membrane</location>
        <topology evidence="1">Multi-pass membrane protein</topology>
    </subcellularLocation>
</comment>
<evidence type="ECO:0000256" key="9">
    <source>
        <dbReference type="ARBA" id="ARBA00022989"/>
    </source>
</evidence>
<evidence type="ECO:0000256" key="4">
    <source>
        <dbReference type="ARBA" id="ARBA00022475"/>
    </source>
</evidence>
<keyword evidence="14" id="KW-1185">Reference proteome</keyword>
<feature type="transmembrane region" description="Helical" evidence="12">
    <location>
        <begin position="121"/>
        <end position="142"/>
    </location>
</feature>
<feature type="transmembrane region" description="Helical" evidence="12">
    <location>
        <begin position="6"/>
        <end position="29"/>
    </location>
</feature>
<dbReference type="PANTHER" id="PTHR30365">
    <property type="entry name" value="CYTOCHROME D UBIQUINOL OXIDASE"/>
    <property type="match status" value="1"/>
</dbReference>
<feature type="transmembrane region" description="Helical" evidence="12">
    <location>
        <begin position="91"/>
        <end position="112"/>
    </location>
</feature>
<dbReference type="GO" id="GO:0009055">
    <property type="term" value="F:electron transfer activity"/>
    <property type="evidence" value="ECO:0007669"/>
    <property type="project" value="UniProtKB-UniRule"/>
</dbReference>
<keyword evidence="8 12" id="KW-0249">Electron transport</keyword>
<feature type="transmembrane region" description="Helical" evidence="12">
    <location>
        <begin position="179"/>
        <end position="203"/>
    </location>
</feature>
<evidence type="ECO:0000313" key="13">
    <source>
        <dbReference type="EMBL" id="BBU67758.1"/>
    </source>
</evidence>
<dbReference type="InterPro" id="IPR002585">
    <property type="entry name" value="Cyt-d_ubiquinol_oxidase_su_1"/>
</dbReference>
<dbReference type="AlphaFoldDB" id="A0A679IBX1"/>
<dbReference type="PIRSF" id="PIRSF006446">
    <property type="entry name" value="Cyt_quinol_oxidase_1"/>
    <property type="match status" value="1"/>
</dbReference>
<keyword evidence="10 12" id="KW-0408">Iron</keyword>
<dbReference type="Proteomes" id="UP000463961">
    <property type="component" value="Chromosome"/>
</dbReference>
<evidence type="ECO:0000256" key="6">
    <source>
        <dbReference type="ARBA" id="ARBA00022692"/>
    </source>
</evidence>
<feature type="transmembrane region" description="Helical" evidence="12">
    <location>
        <begin position="350"/>
        <end position="371"/>
    </location>
</feature>
<dbReference type="GO" id="GO:0020037">
    <property type="term" value="F:heme binding"/>
    <property type="evidence" value="ECO:0007669"/>
    <property type="project" value="TreeGrafter"/>
</dbReference>
<proteinExistence type="inferred from homology"/>
<evidence type="ECO:0000313" key="14">
    <source>
        <dbReference type="Proteomes" id="UP000463961"/>
    </source>
</evidence>
<protein>
    <submittedName>
        <fullName evidence="13">Cytochrome ubiquinol oxidase subunit I</fullName>
    </submittedName>
</protein>
<dbReference type="GO" id="GO:0019646">
    <property type="term" value="P:aerobic electron transport chain"/>
    <property type="evidence" value="ECO:0007669"/>
    <property type="project" value="InterPro"/>
</dbReference>
<feature type="transmembrane region" description="Helical" evidence="12">
    <location>
        <begin position="405"/>
        <end position="424"/>
    </location>
</feature>
<keyword evidence="11 12" id="KW-0472">Membrane</keyword>
<organism evidence="13 14">
    <name type="scientific">Fluviibacter phosphoraccumulans</name>
    <dbReference type="NCBI Taxonomy" id="1751046"/>
    <lineage>
        <taxon>Bacteria</taxon>
        <taxon>Pseudomonadati</taxon>
        <taxon>Pseudomonadota</taxon>
        <taxon>Betaproteobacteria</taxon>
        <taxon>Rhodocyclales</taxon>
        <taxon>Fluviibacteraceae</taxon>
        <taxon>Fluviibacter</taxon>
    </lineage>
</organism>
<evidence type="ECO:0000256" key="10">
    <source>
        <dbReference type="ARBA" id="ARBA00023004"/>
    </source>
</evidence>
<evidence type="ECO:0000256" key="3">
    <source>
        <dbReference type="ARBA" id="ARBA00022448"/>
    </source>
</evidence>